<organism evidence="2 3">
    <name type="scientific">Aspergillus sydowii CBS 593.65</name>
    <dbReference type="NCBI Taxonomy" id="1036612"/>
    <lineage>
        <taxon>Eukaryota</taxon>
        <taxon>Fungi</taxon>
        <taxon>Dikarya</taxon>
        <taxon>Ascomycota</taxon>
        <taxon>Pezizomycotina</taxon>
        <taxon>Eurotiomycetes</taxon>
        <taxon>Eurotiomycetidae</taxon>
        <taxon>Eurotiales</taxon>
        <taxon>Aspergillaceae</taxon>
        <taxon>Aspergillus</taxon>
        <taxon>Aspergillus subgen. Nidulantes</taxon>
    </lineage>
</organism>
<dbReference type="EMBL" id="KV878604">
    <property type="protein sequence ID" value="OJJ52121.1"/>
    <property type="molecule type" value="Genomic_DNA"/>
</dbReference>
<dbReference type="OrthoDB" id="4508971at2759"/>
<evidence type="ECO:0000313" key="2">
    <source>
        <dbReference type="EMBL" id="OJJ52121.1"/>
    </source>
</evidence>
<protein>
    <submittedName>
        <fullName evidence="2">Uncharacterized protein</fullName>
    </submittedName>
</protein>
<feature type="compositionally biased region" description="Polar residues" evidence="1">
    <location>
        <begin position="34"/>
        <end position="45"/>
    </location>
</feature>
<gene>
    <name evidence="2" type="ORF">ASPSYDRAFT_73931</name>
</gene>
<dbReference type="STRING" id="1036612.A0A1L9SYG4"/>
<dbReference type="RefSeq" id="XP_040695927.1">
    <property type="nucleotide sequence ID" value="XM_040850750.1"/>
</dbReference>
<reference evidence="3" key="1">
    <citation type="journal article" date="2017" name="Genome Biol.">
        <title>Comparative genomics reveals high biological diversity and specific adaptations in the industrially and medically important fungal genus Aspergillus.</title>
        <authorList>
            <person name="de Vries R.P."/>
            <person name="Riley R."/>
            <person name="Wiebenga A."/>
            <person name="Aguilar-Osorio G."/>
            <person name="Amillis S."/>
            <person name="Uchima C.A."/>
            <person name="Anderluh G."/>
            <person name="Asadollahi M."/>
            <person name="Askin M."/>
            <person name="Barry K."/>
            <person name="Battaglia E."/>
            <person name="Bayram O."/>
            <person name="Benocci T."/>
            <person name="Braus-Stromeyer S.A."/>
            <person name="Caldana C."/>
            <person name="Canovas D."/>
            <person name="Cerqueira G.C."/>
            <person name="Chen F."/>
            <person name="Chen W."/>
            <person name="Choi C."/>
            <person name="Clum A."/>
            <person name="Dos Santos R.A."/>
            <person name="Damasio A.R."/>
            <person name="Diallinas G."/>
            <person name="Emri T."/>
            <person name="Fekete E."/>
            <person name="Flipphi M."/>
            <person name="Freyberg S."/>
            <person name="Gallo A."/>
            <person name="Gournas C."/>
            <person name="Habgood R."/>
            <person name="Hainaut M."/>
            <person name="Harispe M.L."/>
            <person name="Henrissat B."/>
            <person name="Hilden K.S."/>
            <person name="Hope R."/>
            <person name="Hossain A."/>
            <person name="Karabika E."/>
            <person name="Karaffa L."/>
            <person name="Karanyi Z."/>
            <person name="Krasevec N."/>
            <person name="Kuo A."/>
            <person name="Kusch H."/>
            <person name="LaButti K."/>
            <person name="Lagendijk E.L."/>
            <person name="Lapidus A."/>
            <person name="Levasseur A."/>
            <person name="Lindquist E."/>
            <person name="Lipzen A."/>
            <person name="Logrieco A.F."/>
            <person name="MacCabe A."/>
            <person name="Maekelae M.R."/>
            <person name="Malavazi I."/>
            <person name="Melin P."/>
            <person name="Meyer V."/>
            <person name="Mielnichuk N."/>
            <person name="Miskei M."/>
            <person name="Molnar A.P."/>
            <person name="Mule G."/>
            <person name="Ngan C.Y."/>
            <person name="Orejas M."/>
            <person name="Orosz E."/>
            <person name="Ouedraogo J.P."/>
            <person name="Overkamp K.M."/>
            <person name="Park H.-S."/>
            <person name="Perrone G."/>
            <person name="Piumi F."/>
            <person name="Punt P.J."/>
            <person name="Ram A.F."/>
            <person name="Ramon A."/>
            <person name="Rauscher S."/>
            <person name="Record E."/>
            <person name="Riano-Pachon D.M."/>
            <person name="Robert V."/>
            <person name="Roehrig J."/>
            <person name="Ruller R."/>
            <person name="Salamov A."/>
            <person name="Salih N.S."/>
            <person name="Samson R.A."/>
            <person name="Sandor E."/>
            <person name="Sanguinetti M."/>
            <person name="Schuetze T."/>
            <person name="Sepcic K."/>
            <person name="Shelest E."/>
            <person name="Sherlock G."/>
            <person name="Sophianopoulou V."/>
            <person name="Squina F.M."/>
            <person name="Sun H."/>
            <person name="Susca A."/>
            <person name="Todd R.B."/>
            <person name="Tsang A."/>
            <person name="Unkles S.E."/>
            <person name="van de Wiele N."/>
            <person name="van Rossen-Uffink D."/>
            <person name="Oliveira J.V."/>
            <person name="Vesth T.C."/>
            <person name="Visser J."/>
            <person name="Yu J.-H."/>
            <person name="Zhou M."/>
            <person name="Andersen M.R."/>
            <person name="Archer D.B."/>
            <person name="Baker S.E."/>
            <person name="Benoit I."/>
            <person name="Brakhage A.A."/>
            <person name="Braus G.H."/>
            <person name="Fischer R."/>
            <person name="Frisvad J.C."/>
            <person name="Goldman G.H."/>
            <person name="Houbraken J."/>
            <person name="Oakley B."/>
            <person name="Pocsi I."/>
            <person name="Scazzocchio C."/>
            <person name="Seiboth B."/>
            <person name="vanKuyk P.A."/>
            <person name="Wortman J."/>
            <person name="Dyer P.S."/>
            <person name="Grigoriev I.V."/>
        </authorList>
    </citation>
    <scope>NUCLEOTIDE SEQUENCE [LARGE SCALE GENOMIC DNA]</scope>
    <source>
        <strain evidence="3">CBS 593.65</strain>
    </source>
</reference>
<name>A0A1L9SYG4_9EURO</name>
<evidence type="ECO:0000256" key="1">
    <source>
        <dbReference type="SAM" id="MobiDB-lite"/>
    </source>
</evidence>
<feature type="region of interest" description="Disordered" evidence="1">
    <location>
        <begin position="1"/>
        <end position="124"/>
    </location>
</feature>
<dbReference type="Proteomes" id="UP000184356">
    <property type="component" value="Unassembled WGS sequence"/>
</dbReference>
<dbReference type="GeneID" id="63766823"/>
<dbReference type="VEuPathDB" id="FungiDB:ASPSYDRAFT_73931"/>
<dbReference type="AlphaFoldDB" id="A0A1L9SYG4"/>
<evidence type="ECO:0000313" key="3">
    <source>
        <dbReference type="Proteomes" id="UP000184356"/>
    </source>
</evidence>
<proteinExistence type="predicted"/>
<accession>A0A1L9SYG4</accession>
<keyword evidence="3" id="KW-1185">Reference proteome</keyword>
<sequence length="124" mass="14021">MTEDVHFLPGLPQPLPATPSSTLGKRQRSERWTQRATPNTPSKSAHSLDLDSSPLCHSHRNAQSQDVPGQRERTEQDDDTETHFTWTETADEAENLPQVTSPTPERRSQRMRKTSYADVLGQSR</sequence>